<reference evidence="1" key="1">
    <citation type="submission" date="2019-01" db="EMBL/GenBank/DDBJ databases">
        <title>Draft genome sequences of three monokaryotic isolates of the white-rot basidiomycete fungus Dichomitus squalens.</title>
        <authorList>
            <consortium name="DOE Joint Genome Institute"/>
            <person name="Lopez S.C."/>
            <person name="Andreopoulos B."/>
            <person name="Pangilinan J."/>
            <person name="Lipzen A."/>
            <person name="Riley R."/>
            <person name="Ahrendt S."/>
            <person name="Ng V."/>
            <person name="Barry K."/>
            <person name="Daum C."/>
            <person name="Grigoriev I.V."/>
            <person name="Hilden K.S."/>
            <person name="Makela M.R."/>
            <person name="de Vries R.P."/>
        </authorList>
    </citation>
    <scope>NUCLEOTIDE SEQUENCE [LARGE SCALE GENOMIC DNA]</scope>
    <source>
        <strain evidence="1">OM18370.1</strain>
    </source>
</reference>
<evidence type="ECO:0000313" key="1">
    <source>
        <dbReference type="EMBL" id="TBU23918.1"/>
    </source>
</evidence>
<gene>
    <name evidence="1" type="ORF">BD311DRAFT_767476</name>
</gene>
<dbReference type="Proteomes" id="UP000292957">
    <property type="component" value="Unassembled WGS sequence"/>
</dbReference>
<dbReference type="EMBL" id="ML143491">
    <property type="protein sequence ID" value="TBU23918.1"/>
    <property type="molecule type" value="Genomic_DNA"/>
</dbReference>
<proteinExistence type="predicted"/>
<organism evidence="1">
    <name type="scientific">Dichomitus squalens</name>
    <dbReference type="NCBI Taxonomy" id="114155"/>
    <lineage>
        <taxon>Eukaryota</taxon>
        <taxon>Fungi</taxon>
        <taxon>Dikarya</taxon>
        <taxon>Basidiomycota</taxon>
        <taxon>Agaricomycotina</taxon>
        <taxon>Agaricomycetes</taxon>
        <taxon>Polyporales</taxon>
        <taxon>Polyporaceae</taxon>
        <taxon>Dichomitus</taxon>
    </lineage>
</organism>
<name>A0A4Q9MC95_9APHY</name>
<sequence length="157" mass="17141">MLAVEIGFPYAPDPPQDSAQGEDPEGRRRISLVLFSPPPRPVGVAAQQAHQQGCIWGAVPHIPCLLELKLECHWQQREVSNTRTEVCEVLAVLAEIRESIVAPGGGTEGVHLPGLRVLRFEGVFWSDELLEQLGLCQQICQSHGAAPVQVDLGNPRK</sequence>
<dbReference type="AlphaFoldDB" id="A0A4Q9MC95"/>
<protein>
    <submittedName>
        <fullName evidence="1">Uncharacterized protein</fullName>
    </submittedName>
</protein>
<accession>A0A4Q9MC95</accession>